<dbReference type="OrthoDB" id="5471872at2"/>
<evidence type="ECO:0000313" key="2">
    <source>
        <dbReference type="EMBL" id="EMG37074.1"/>
    </source>
</evidence>
<feature type="signal peptide" evidence="1">
    <location>
        <begin position="1"/>
        <end position="25"/>
    </location>
</feature>
<dbReference type="PATRIC" id="fig|1262666.3.peg.2247"/>
<accession>M5PSH8</accession>
<comment type="caution">
    <text evidence="2">The sequence shown here is derived from an EMBL/GenBank/DDBJ whole genome shotgun (WGS) entry which is preliminary data.</text>
</comment>
<dbReference type="EMBL" id="AOSV01000021">
    <property type="protein sequence ID" value="EMG37074.1"/>
    <property type="molecule type" value="Genomic_DNA"/>
</dbReference>
<dbReference type="Pfam" id="PF13801">
    <property type="entry name" value="Metal_resist"/>
    <property type="match status" value="1"/>
</dbReference>
<dbReference type="AlphaFoldDB" id="M5PSH8"/>
<gene>
    <name evidence="2" type="ORF">PCS_02212</name>
</gene>
<dbReference type="InterPro" id="IPR025961">
    <property type="entry name" value="Metal_resist"/>
</dbReference>
<protein>
    <submittedName>
        <fullName evidence="2">Heavy-metal resistance</fullName>
    </submittedName>
</protein>
<name>M5PSH8_DESAF</name>
<evidence type="ECO:0000256" key="1">
    <source>
        <dbReference type="SAM" id="SignalP"/>
    </source>
</evidence>
<dbReference type="RefSeq" id="WP_005987117.1">
    <property type="nucleotide sequence ID" value="NZ_AOSV01000021.1"/>
</dbReference>
<keyword evidence="1" id="KW-0732">Signal</keyword>
<dbReference type="Gene3D" id="1.20.120.1490">
    <property type="match status" value="1"/>
</dbReference>
<feature type="chain" id="PRO_5004069454" evidence="1">
    <location>
        <begin position="26"/>
        <end position="186"/>
    </location>
</feature>
<sequence>MNCKSLRIFALTGMAVLLSASLALAQAATHDHGSATDAGKAQVQAPIQALTPEQQAKFDKIMTEHQKKTHAVREDMWAKKTELNALSVNPNTKPERISQLVAELKSLRAKQYAEREALNATLKKEGLPQVGMGMGRMGGCGMMGGKGMKHGMGMMGGMGMMSGKQMMHNPAVMGGRMRMAPSASAI</sequence>
<evidence type="ECO:0000313" key="3">
    <source>
        <dbReference type="Proteomes" id="UP000011922"/>
    </source>
</evidence>
<proteinExistence type="predicted"/>
<reference evidence="2 3" key="1">
    <citation type="journal article" date="2013" name="Genome Announc.">
        <title>Draft Genome Sequence for Desulfovibrio africanus Strain PCS.</title>
        <authorList>
            <person name="Brown S.D."/>
            <person name="Utturkar S.M."/>
            <person name="Arkin A.P."/>
            <person name="Deutschbauer A.M."/>
            <person name="Elias D.A."/>
            <person name="Hazen T.C."/>
            <person name="Chakraborty R."/>
        </authorList>
    </citation>
    <scope>NUCLEOTIDE SEQUENCE [LARGE SCALE GENOMIC DNA]</scope>
    <source>
        <strain evidence="2 3">PCS</strain>
    </source>
</reference>
<organism evidence="2 3">
    <name type="scientific">Desulfocurvibacter africanus PCS</name>
    <dbReference type="NCBI Taxonomy" id="1262666"/>
    <lineage>
        <taxon>Bacteria</taxon>
        <taxon>Pseudomonadati</taxon>
        <taxon>Thermodesulfobacteriota</taxon>
        <taxon>Desulfovibrionia</taxon>
        <taxon>Desulfovibrionales</taxon>
        <taxon>Desulfovibrionaceae</taxon>
        <taxon>Desulfocurvibacter</taxon>
    </lineage>
</organism>
<dbReference type="Proteomes" id="UP000011922">
    <property type="component" value="Unassembled WGS sequence"/>
</dbReference>